<proteinExistence type="predicted"/>
<keyword evidence="2" id="KW-1133">Transmembrane helix</keyword>
<organism evidence="3 4">
    <name type="scientific">Dentipellis fragilis</name>
    <dbReference type="NCBI Taxonomy" id="205917"/>
    <lineage>
        <taxon>Eukaryota</taxon>
        <taxon>Fungi</taxon>
        <taxon>Dikarya</taxon>
        <taxon>Basidiomycota</taxon>
        <taxon>Agaricomycotina</taxon>
        <taxon>Agaricomycetes</taxon>
        <taxon>Russulales</taxon>
        <taxon>Hericiaceae</taxon>
        <taxon>Dentipellis</taxon>
    </lineage>
</organism>
<evidence type="ECO:0000256" key="1">
    <source>
        <dbReference type="SAM" id="MobiDB-lite"/>
    </source>
</evidence>
<dbReference type="OrthoDB" id="2552042at2759"/>
<feature type="transmembrane region" description="Helical" evidence="2">
    <location>
        <begin position="53"/>
        <end position="82"/>
    </location>
</feature>
<accession>A0A4Y9ZCM7</accession>
<dbReference type="STRING" id="205917.A0A4Y9ZCM7"/>
<sequence>MKPRNYCCCAIPVVNAGVYATLTEQLVLGILVGTLSVATTHIVGAATPSFAKWIMAVICYVGAAIQILGFIGVAKVALFVLYHFVNISRTLLQERNILFRRYLTLHIMITLAAFSVAAVWIGLSAGRHNTAQSNCQQDFFTAGSDGIGSASVLASEGNTMCNIFPWVDIGLMGALWVLLAISQFYFYYVLSGYGTGQRIDHEKYDSVYSTSNMLNDDIPMTRTDPWKAEPSSDSLGGRPGYGHMRTESTTSDVAMLQDPNKPSFGGPVSYPVGAHTQEPAPTPQYNAQQDPYYSNTSWPGQPEATQAHPGQS</sequence>
<protein>
    <recommendedName>
        <fullName evidence="5">Transmembrane protein</fullName>
    </recommendedName>
</protein>
<evidence type="ECO:0000313" key="4">
    <source>
        <dbReference type="Proteomes" id="UP000298327"/>
    </source>
</evidence>
<dbReference type="EMBL" id="SEOQ01000031">
    <property type="protein sequence ID" value="TFY71910.1"/>
    <property type="molecule type" value="Genomic_DNA"/>
</dbReference>
<dbReference type="Proteomes" id="UP000298327">
    <property type="component" value="Unassembled WGS sequence"/>
</dbReference>
<evidence type="ECO:0000256" key="2">
    <source>
        <dbReference type="SAM" id="Phobius"/>
    </source>
</evidence>
<dbReference type="AlphaFoldDB" id="A0A4Y9ZCM7"/>
<keyword evidence="2" id="KW-0472">Membrane</keyword>
<keyword evidence="4" id="KW-1185">Reference proteome</keyword>
<feature type="transmembrane region" description="Helical" evidence="2">
    <location>
        <begin position="103"/>
        <end position="123"/>
    </location>
</feature>
<feature type="region of interest" description="Disordered" evidence="1">
    <location>
        <begin position="219"/>
        <end position="312"/>
    </location>
</feature>
<keyword evidence="2" id="KW-0812">Transmembrane</keyword>
<evidence type="ECO:0000313" key="3">
    <source>
        <dbReference type="EMBL" id="TFY71910.1"/>
    </source>
</evidence>
<gene>
    <name evidence="3" type="ORF">EVG20_g1083</name>
</gene>
<reference evidence="3 4" key="1">
    <citation type="submission" date="2019-02" db="EMBL/GenBank/DDBJ databases">
        <title>Genome sequencing of the rare red list fungi Dentipellis fragilis.</title>
        <authorList>
            <person name="Buettner E."/>
            <person name="Kellner H."/>
        </authorList>
    </citation>
    <scope>NUCLEOTIDE SEQUENCE [LARGE SCALE GENOMIC DNA]</scope>
    <source>
        <strain evidence="3 4">DSM 105465</strain>
    </source>
</reference>
<feature type="transmembrane region" description="Helical" evidence="2">
    <location>
        <begin position="26"/>
        <end position="47"/>
    </location>
</feature>
<feature type="transmembrane region" description="Helical" evidence="2">
    <location>
        <begin position="169"/>
        <end position="190"/>
    </location>
</feature>
<feature type="compositionally biased region" description="Polar residues" evidence="1">
    <location>
        <begin position="283"/>
        <end position="299"/>
    </location>
</feature>
<comment type="caution">
    <text evidence="3">The sequence shown here is derived from an EMBL/GenBank/DDBJ whole genome shotgun (WGS) entry which is preliminary data.</text>
</comment>
<name>A0A4Y9ZCM7_9AGAM</name>
<evidence type="ECO:0008006" key="5">
    <source>
        <dbReference type="Google" id="ProtNLM"/>
    </source>
</evidence>